<dbReference type="EMBL" id="JARYMX010000006">
    <property type="protein sequence ID" value="KAJ9544872.1"/>
    <property type="molecule type" value="Genomic_DNA"/>
</dbReference>
<dbReference type="PANTHER" id="PTHR11439:SF509">
    <property type="entry name" value="RNA-DIRECTED DNA POLYMERASE"/>
    <property type="match status" value="1"/>
</dbReference>
<keyword evidence="2" id="KW-1185">Reference proteome</keyword>
<dbReference type="CDD" id="cd09272">
    <property type="entry name" value="RNase_HI_RT_Ty1"/>
    <property type="match status" value="1"/>
</dbReference>
<sequence>MSIRRNCVDCIQLPPFYNTIYTVGHRKRTNSSLLYLTASRPDIMFSTCVCARYQSDPKESHMLVVKRILRYLKKTPSLGLWYPLHSGFDLLAYTDSDYGGCQKSTSGSCHFLGGKLVSWSTKKQNCVSTSTAEAEYLLPVAALKLYGCKHSFVITDRLSTKSLSSVTTKVSLKENPVQHSKTKHIDIRYHFLKHQVEEGNVEMYFLPDLFTKSLDEKRFTFLIEKIGMTAVGVSETHLNDVEVNQSQAQTTHAISFQRNRFESIVLVKKSNNQYLVPNLKSFPTEAADWIEVLRNHPIYYALTATIEVPETYVTQFLLSSYVCQYEDEGLTITGYTGDRKGKKMISLTLNVNDFRQALHLEELEEFDDTPTAEELIEFLKFLSYTPDADKPLIKRGDFRRKGLPPMWNMLFSV</sequence>
<evidence type="ECO:0000313" key="1">
    <source>
        <dbReference type="EMBL" id="KAJ9544872.1"/>
    </source>
</evidence>
<protein>
    <submittedName>
        <fullName evidence="1">Uncharacterized protein</fullName>
    </submittedName>
</protein>
<evidence type="ECO:0000313" key="2">
    <source>
        <dbReference type="Proteomes" id="UP001172457"/>
    </source>
</evidence>
<comment type="caution">
    <text evidence="1">The sequence shown here is derived from an EMBL/GenBank/DDBJ whole genome shotgun (WGS) entry which is preliminary data.</text>
</comment>
<dbReference type="Proteomes" id="UP001172457">
    <property type="component" value="Chromosome 6"/>
</dbReference>
<reference evidence="1" key="1">
    <citation type="submission" date="2023-03" db="EMBL/GenBank/DDBJ databases">
        <title>Chromosome-scale reference genome and RAD-based genetic map of yellow starthistle (Centaurea solstitialis) reveal putative structural variation and QTLs associated with invader traits.</title>
        <authorList>
            <person name="Reatini B."/>
            <person name="Cang F.A."/>
            <person name="Jiang Q."/>
            <person name="Mckibben M.T.W."/>
            <person name="Barker M.S."/>
            <person name="Rieseberg L.H."/>
            <person name="Dlugosch K.M."/>
        </authorList>
    </citation>
    <scope>NUCLEOTIDE SEQUENCE</scope>
    <source>
        <strain evidence="1">CAN-66</strain>
        <tissue evidence="1">Leaf</tissue>
    </source>
</reference>
<organism evidence="1 2">
    <name type="scientific">Centaurea solstitialis</name>
    <name type="common">yellow star-thistle</name>
    <dbReference type="NCBI Taxonomy" id="347529"/>
    <lineage>
        <taxon>Eukaryota</taxon>
        <taxon>Viridiplantae</taxon>
        <taxon>Streptophyta</taxon>
        <taxon>Embryophyta</taxon>
        <taxon>Tracheophyta</taxon>
        <taxon>Spermatophyta</taxon>
        <taxon>Magnoliopsida</taxon>
        <taxon>eudicotyledons</taxon>
        <taxon>Gunneridae</taxon>
        <taxon>Pentapetalae</taxon>
        <taxon>asterids</taxon>
        <taxon>campanulids</taxon>
        <taxon>Asterales</taxon>
        <taxon>Asteraceae</taxon>
        <taxon>Carduoideae</taxon>
        <taxon>Cardueae</taxon>
        <taxon>Centaureinae</taxon>
        <taxon>Centaurea</taxon>
    </lineage>
</organism>
<proteinExistence type="predicted"/>
<name>A0AA38T4V9_9ASTR</name>
<gene>
    <name evidence="1" type="ORF">OSB04_024579</name>
</gene>
<accession>A0AA38T4V9</accession>
<dbReference type="PANTHER" id="PTHR11439">
    <property type="entry name" value="GAG-POL-RELATED RETROTRANSPOSON"/>
    <property type="match status" value="1"/>
</dbReference>
<dbReference type="AlphaFoldDB" id="A0AA38T4V9"/>